<organism evidence="2 3">
    <name type="scientific">Gemmobacter denitrificans</name>
    <dbReference type="NCBI Taxonomy" id="3123040"/>
    <lineage>
        <taxon>Bacteria</taxon>
        <taxon>Pseudomonadati</taxon>
        <taxon>Pseudomonadota</taxon>
        <taxon>Alphaproteobacteria</taxon>
        <taxon>Rhodobacterales</taxon>
        <taxon>Paracoccaceae</taxon>
        <taxon>Gemmobacter</taxon>
    </lineage>
</organism>
<dbReference type="Proteomes" id="UP001431963">
    <property type="component" value="Unassembled WGS sequence"/>
</dbReference>
<evidence type="ECO:0000313" key="2">
    <source>
        <dbReference type="EMBL" id="MEH7827184.1"/>
    </source>
</evidence>
<feature type="transmembrane region" description="Helical" evidence="1">
    <location>
        <begin position="139"/>
        <end position="156"/>
    </location>
</feature>
<dbReference type="EMBL" id="JBALHR010000002">
    <property type="protein sequence ID" value="MEH7827184.1"/>
    <property type="molecule type" value="Genomic_DNA"/>
</dbReference>
<feature type="transmembrane region" description="Helical" evidence="1">
    <location>
        <begin position="348"/>
        <end position="373"/>
    </location>
</feature>
<reference evidence="2" key="1">
    <citation type="submission" date="2024-02" db="EMBL/GenBank/DDBJ databases">
        <title>Genome sequences of strain Gemmobacter sp. JM10B15.</title>
        <authorList>
            <person name="Zhang M."/>
        </authorList>
    </citation>
    <scope>NUCLEOTIDE SEQUENCE</scope>
    <source>
        <strain evidence="2">JM10B15</strain>
    </source>
</reference>
<dbReference type="NCBIfam" id="TIGR00843">
    <property type="entry name" value="benE"/>
    <property type="match status" value="1"/>
</dbReference>
<dbReference type="InterPro" id="IPR004711">
    <property type="entry name" value="Benzoate_Transporter"/>
</dbReference>
<evidence type="ECO:0000256" key="1">
    <source>
        <dbReference type="SAM" id="Phobius"/>
    </source>
</evidence>
<dbReference type="PANTHER" id="PTHR30199:SF0">
    <property type="entry name" value="INNER MEMBRANE PROTEIN YDCO"/>
    <property type="match status" value="1"/>
</dbReference>
<feature type="transmembrane region" description="Helical" evidence="1">
    <location>
        <begin position="313"/>
        <end position="336"/>
    </location>
</feature>
<feature type="transmembrane region" description="Helical" evidence="1">
    <location>
        <begin position="86"/>
        <end position="105"/>
    </location>
</feature>
<feature type="transmembrane region" description="Helical" evidence="1">
    <location>
        <begin position="247"/>
        <end position="271"/>
    </location>
</feature>
<dbReference type="RefSeq" id="WP_335419571.1">
    <property type="nucleotide sequence ID" value="NZ_JBALHR010000002.1"/>
</dbReference>
<sequence length="396" mass="39868">MMRPSMIFAALVAALVGYGSTIALVLAAAAALGATPAQTGSWVLAICLGKAAGSAWLSWHARVPVVLAWSTPGAALIAATEGVTMAQGVGAFVLTGVMIALTGALRPLGRLVAMIPDAIAAAMLAGVLLPFCLKLPQTAVALPALTLPLIVVFALVRLKNPALAVLAALALGIGASFATGQAHLPQLTLPLPQLTFIPPEFDPTVLLGLALPLYLVTMASQNLPGFATLRAAGFEPPVQASLLGTGGISALIALAGAHSISMAAITAAICMGDDVHPDRGRRWPVGLAYALFWVLLGLASPLILSLLAALPPVLITAIVALALLGPFMGAASVAFATTATRFPTAVTIAVTASGTPALGIGAAFWGLLAGLAVHGLELWKERGLAPGADQKGRSSD</sequence>
<feature type="transmembrane region" description="Helical" evidence="1">
    <location>
        <begin position="111"/>
        <end position="132"/>
    </location>
</feature>
<name>A0ABU8BSU5_9RHOB</name>
<dbReference type="PANTHER" id="PTHR30199">
    <property type="entry name" value="MFS FAMILY TRANSPORTER, PREDICTED SUBSTRATE BENZOATE"/>
    <property type="match status" value="1"/>
</dbReference>
<evidence type="ECO:0000313" key="3">
    <source>
        <dbReference type="Proteomes" id="UP001431963"/>
    </source>
</evidence>
<comment type="caution">
    <text evidence="2">The sequence shown here is derived from an EMBL/GenBank/DDBJ whole genome shotgun (WGS) entry which is preliminary data.</text>
</comment>
<keyword evidence="1" id="KW-0812">Transmembrane</keyword>
<keyword evidence="3" id="KW-1185">Reference proteome</keyword>
<keyword evidence="1" id="KW-0472">Membrane</keyword>
<accession>A0ABU8BSU5</accession>
<keyword evidence="1" id="KW-1133">Transmembrane helix</keyword>
<proteinExistence type="predicted"/>
<feature type="transmembrane region" description="Helical" evidence="1">
    <location>
        <begin position="162"/>
        <end position="184"/>
    </location>
</feature>
<protein>
    <submittedName>
        <fullName evidence="2">Benzoate/H(+) symporter BenE family transporter</fullName>
    </submittedName>
</protein>
<gene>
    <name evidence="2" type="ORF">V6590_03410</name>
</gene>
<feature type="transmembrane region" description="Helical" evidence="1">
    <location>
        <begin position="205"/>
        <end position="227"/>
    </location>
</feature>
<feature type="transmembrane region" description="Helical" evidence="1">
    <location>
        <begin position="283"/>
        <end position="307"/>
    </location>
</feature>
<dbReference type="Pfam" id="PF03594">
    <property type="entry name" value="BenE"/>
    <property type="match status" value="1"/>
</dbReference>